<dbReference type="AlphaFoldDB" id="A0A151ZAZ4"/>
<organism evidence="6 7">
    <name type="scientific">Tieghemostelium lacteum</name>
    <name type="common">Slime mold</name>
    <name type="synonym">Dictyostelium lacteum</name>
    <dbReference type="NCBI Taxonomy" id="361077"/>
    <lineage>
        <taxon>Eukaryota</taxon>
        <taxon>Amoebozoa</taxon>
        <taxon>Evosea</taxon>
        <taxon>Eumycetozoa</taxon>
        <taxon>Dictyostelia</taxon>
        <taxon>Dictyosteliales</taxon>
        <taxon>Raperosteliaceae</taxon>
        <taxon>Tieghemostelium</taxon>
    </lineage>
</organism>
<reference evidence="6 7" key="1">
    <citation type="submission" date="2015-12" db="EMBL/GenBank/DDBJ databases">
        <title>Dictyostelia acquired genes for synthesis and detection of signals that induce cell-type specialization by lateral gene transfer from prokaryotes.</title>
        <authorList>
            <person name="Gloeckner G."/>
            <person name="Schaap P."/>
        </authorList>
    </citation>
    <scope>NUCLEOTIDE SEQUENCE [LARGE SCALE GENOMIC DNA]</scope>
    <source>
        <strain evidence="6 7">TK</strain>
    </source>
</reference>
<keyword evidence="3" id="KW-0539">Nucleus</keyword>
<dbReference type="PANTHER" id="PTHR34105:SF1">
    <property type="entry name" value="PROLINE-, GLUTAMIC ACID- AND LEUCINE-RICH PROTEIN 1"/>
    <property type="match status" value="1"/>
</dbReference>
<evidence type="ECO:0000256" key="2">
    <source>
        <dbReference type="ARBA" id="ARBA00010511"/>
    </source>
</evidence>
<dbReference type="OMA" id="CESIIHP"/>
<dbReference type="PANTHER" id="PTHR34105">
    <property type="entry name" value="PROLINE-, GLUTAMIC ACID- AND LEUCINE-RICH PROTEIN 1"/>
    <property type="match status" value="1"/>
</dbReference>
<dbReference type="GO" id="GO:0005634">
    <property type="term" value="C:nucleus"/>
    <property type="evidence" value="ECO:0007669"/>
    <property type="project" value="UniProtKB-SubCell"/>
</dbReference>
<dbReference type="InterPro" id="IPR016024">
    <property type="entry name" value="ARM-type_fold"/>
</dbReference>
<proteinExistence type="inferred from homology"/>
<dbReference type="SUPFAM" id="SSF48371">
    <property type="entry name" value="ARM repeat"/>
    <property type="match status" value="1"/>
</dbReference>
<accession>A0A151ZAZ4</accession>
<evidence type="ECO:0000256" key="4">
    <source>
        <dbReference type="SAM" id="MobiDB-lite"/>
    </source>
</evidence>
<feature type="compositionally biased region" description="Acidic residues" evidence="4">
    <location>
        <begin position="728"/>
        <end position="755"/>
    </location>
</feature>
<evidence type="ECO:0000259" key="5">
    <source>
        <dbReference type="Pfam" id="PF08167"/>
    </source>
</evidence>
<evidence type="ECO:0000313" key="7">
    <source>
        <dbReference type="Proteomes" id="UP000076078"/>
    </source>
</evidence>
<comment type="subcellular location">
    <subcellularLocation>
        <location evidence="1">Nucleus</location>
    </subcellularLocation>
</comment>
<evidence type="ECO:0000313" key="6">
    <source>
        <dbReference type="EMBL" id="KYQ91105.1"/>
    </source>
</evidence>
<dbReference type="EMBL" id="LODT01000035">
    <property type="protein sequence ID" value="KYQ91105.1"/>
    <property type="molecule type" value="Genomic_DNA"/>
</dbReference>
<name>A0A151ZAZ4_TIELA</name>
<protein>
    <recommendedName>
        <fullName evidence="5">Pre-rRNA-processing protein RIX1 N-terminal domain-containing protein</fullName>
    </recommendedName>
</protein>
<feature type="compositionally biased region" description="Low complexity" evidence="4">
    <location>
        <begin position="762"/>
        <end position="782"/>
    </location>
</feature>
<dbReference type="InterPro" id="IPR012583">
    <property type="entry name" value="RIX1_N"/>
</dbReference>
<dbReference type="Proteomes" id="UP000076078">
    <property type="component" value="Unassembled WGS sequence"/>
</dbReference>
<dbReference type="STRING" id="361077.A0A151ZAZ4"/>
<evidence type="ECO:0000256" key="1">
    <source>
        <dbReference type="ARBA" id="ARBA00004123"/>
    </source>
</evidence>
<dbReference type="Pfam" id="PF08167">
    <property type="entry name" value="RIX1"/>
    <property type="match status" value="1"/>
</dbReference>
<feature type="domain" description="Pre-rRNA-processing protein RIX1 N-terminal" evidence="5">
    <location>
        <begin position="59"/>
        <end position="254"/>
    </location>
</feature>
<sequence>MVNKSNNNKKNTSRVTKVTSNNGSKNTEENIYDKLIQSVIDTYIVPIQNGDINTLNEKSIVPSIVNLLHQSESLKHFLNDTMSLSTPVKVKWFECIQQLLRPQSENEILQSIGIQLLCETIRVCNYNILSQKVDQWINALSSVIEAQKKLISKKQVLESTKFRDYSLCIVTLSLLIEKSCKFNDLKRTLNTNLLASLVTLVLTSLEEANGYPLDCKIDSMVAITVFIDSLSTTMKPFLVKIETLCYPYLYSSEKQLQDASASVIAKLSQCVGINSTDFYWDVVVQKITLELYNIVDKLYMGLEDLDEAKKYKLSSRSIQLPSSNKLINLGEEQIMNMLKQTSNVVVSGNLKTTDSQVLVNHLLNGFQGCSNCLVKILSTPTLVPCPIPIDEILTVLCRVLNVSNQLNSISHSTSEFSLSQILILTNRLHLQSYIVLQQFIKIFKKQLLPHIKTISELLQRPIRNSHDNNLVMTEVYQCIQTAIESFGSTCNESIASPLIPFLLHNIKPDIPNESNSNSAINVGNNSTQNLIPTLDFTDPTKLQDEETINHKTQSLQLLSTILLYCGNYLVSNTTSSGHSSGGSSTSVIRLEIDQVLLKLSFESQTLFNMKKNNTVYQNSSYSSWRYRYYLYESLMNSLLKPVQDLPPLLPYALRIFTTGLNQDLNIHVKTLCCQALSICQSLIHPQNPSLLSPTSNLINLNNLLFNQSIQQNKSSMNSNNIKSNNDIEMNENEDEVEDEEEEDEDEEEEEEEEEVKPESKKILTNNNNFKFNSTSKTTSITKKTNDEESDLQLKSNLFSGLNFNNNNQKQKITKKEETNDSTMNDSDDEDLPDII</sequence>
<feature type="compositionally biased region" description="Low complexity" evidence="4">
    <location>
        <begin position="1"/>
        <end position="20"/>
    </location>
</feature>
<keyword evidence="7" id="KW-1185">Reference proteome</keyword>
<feature type="compositionally biased region" description="Low complexity" evidence="4">
    <location>
        <begin position="714"/>
        <end position="727"/>
    </location>
</feature>
<comment type="similarity">
    <text evidence="2">Belongs to the RIX1/PELP1 family.</text>
</comment>
<dbReference type="OrthoDB" id="20900at2759"/>
<feature type="compositionally biased region" description="Low complexity" evidence="4">
    <location>
        <begin position="794"/>
        <end position="810"/>
    </location>
</feature>
<feature type="region of interest" description="Disordered" evidence="4">
    <location>
        <begin position="714"/>
        <end position="835"/>
    </location>
</feature>
<dbReference type="FunCoup" id="A0A151ZAZ4">
    <property type="interactions" value="46"/>
</dbReference>
<dbReference type="GO" id="GO:0006364">
    <property type="term" value="P:rRNA processing"/>
    <property type="evidence" value="ECO:0007669"/>
    <property type="project" value="TreeGrafter"/>
</dbReference>
<feature type="compositionally biased region" description="Acidic residues" evidence="4">
    <location>
        <begin position="825"/>
        <end position="835"/>
    </location>
</feature>
<dbReference type="InParanoid" id="A0A151ZAZ4"/>
<feature type="region of interest" description="Disordered" evidence="4">
    <location>
        <begin position="1"/>
        <end position="24"/>
    </location>
</feature>
<gene>
    <name evidence="6" type="ORF">DLAC_08011</name>
</gene>
<comment type="caution">
    <text evidence="6">The sequence shown here is derived from an EMBL/GenBank/DDBJ whole genome shotgun (WGS) entry which is preliminary data.</text>
</comment>
<evidence type="ECO:0000256" key="3">
    <source>
        <dbReference type="ARBA" id="ARBA00023242"/>
    </source>
</evidence>